<gene>
    <name evidence="2" type="ORF">G3I71_23920</name>
</gene>
<dbReference type="InterPro" id="IPR005135">
    <property type="entry name" value="Endo/exonuclease/phosphatase"/>
</dbReference>
<dbReference type="RefSeq" id="WP_164317087.1">
    <property type="nucleotide sequence ID" value="NZ_JAAGLU010000020.1"/>
</dbReference>
<reference evidence="2" key="1">
    <citation type="submission" date="2020-01" db="EMBL/GenBank/DDBJ databases">
        <title>Insect and environment-associated Actinomycetes.</title>
        <authorList>
            <person name="Currrie C."/>
            <person name="Chevrette M."/>
            <person name="Carlson C."/>
            <person name="Stubbendieck R."/>
            <person name="Wendt-Pienkowski E."/>
        </authorList>
    </citation>
    <scope>NUCLEOTIDE SEQUENCE</scope>
    <source>
        <strain evidence="2">SID12501</strain>
    </source>
</reference>
<evidence type="ECO:0000259" key="1">
    <source>
        <dbReference type="Pfam" id="PF03372"/>
    </source>
</evidence>
<comment type="caution">
    <text evidence="2">The sequence shown here is derived from an EMBL/GenBank/DDBJ whole genome shotgun (WGS) entry which is preliminary data.</text>
</comment>
<dbReference type="Pfam" id="PF03372">
    <property type="entry name" value="Exo_endo_phos"/>
    <property type="match status" value="1"/>
</dbReference>
<evidence type="ECO:0000313" key="2">
    <source>
        <dbReference type="EMBL" id="NEC88787.1"/>
    </source>
</evidence>
<accession>A0A6B3BWL8</accession>
<dbReference type="GO" id="GO:0003824">
    <property type="term" value="F:catalytic activity"/>
    <property type="evidence" value="ECO:0007669"/>
    <property type="project" value="InterPro"/>
</dbReference>
<protein>
    <recommendedName>
        <fullName evidence="1">Endonuclease/exonuclease/phosphatase domain-containing protein</fullName>
    </recommendedName>
</protein>
<dbReference type="AlphaFoldDB" id="A0A6B3BWL8"/>
<feature type="domain" description="Endonuclease/exonuclease/phosphatase" evidence="1">
    <location>
        <begin position="10"/>
        <end position="238"/>
    </location>
</feature>
<dbReference type="EMBL" id="JAAGLU010000020">
    <property type="protein sequence ID" value="NEC88787.1"/>
    <property type="molecule type" value="Genomic_DNA"/>
</dbReference>
<dbReference type="SUPFAM" id="SSF56219">
    <property type="entry name" value="DNase I-like"/>
    <property type="match status" value="1"/>
</dbReference>
<sequence length="249" mass="27559">MTGRLRVVGWNIREGVPVRDPGRPVAEALRADVAPLHPDVIAMQEVPFTPGGESPLLDRVQPLLGLPHRLSFPYSPAMHVDGGRAGLALLSRHAWHEESRLLLPNPRLRHSGPAGELVSWDKGMLFGRLRFCGRDLWIGSVHLPPFHLFGRQPDDPVVRPVWEGLTNFIQALPSAPLIVCADLNTERRDLLGDLLRGRLLRGAIKEGTSRIGMAVDDILIGPELTLHDCRVRYGFSDHALCAVELELKP</sequence>
<organism evidence="2">
    <name type="scientific">Streptomyces sp. SID12501</name>
    <dbReference type="NCBI Taxonomy" id="2706042"/>
    <lineage>
        <taxon>Bacteria</taxon>
        <taxon>Bacillati</taxon>
        <taxon>Actinomycetota</taxon>
        <taxon>Actinomycetes</taxon>
        <taxon>Kitasatosporales</taxon>
        <taxon>Streptomycetaceae</taxon>
        <taxon>Streptomyces</taxon>
    </lineage>
</organism>
<name>A0A6B3BWL8_9ACTN</name>
<proteinExistence type="predicted"/>
<dbReference type="Gene3D" id="3.60.10.10">
    <property type="entry name" value="Endonuclease/exonuclease/phosphatase"/>
    <property type="match status" value="1"/>
</dbReference>
<dbReference type="InterPro" id="IPR036691">
    <property type="entry name" value="Endo/exonu/phosph_ase_sf"/>
</dbReference>